<evidence type="ECO:0000256" key="1">
    <source>
        <dbReference type="PROSITE-ProRule" id="PRU00723"/>
    </source>
</evidence>
<reference evidence="5" key="2">
    <citation type="submission" date="2024-04" db="EMBL/GenBank/DDBJ databases">
        <authorList>
            <person name="Chen Y."/>
            <person name="Shah S."/>
            <person name="Dougan E. K."/>
            <person name="Thang M."/>
            <person name="Chan C."/>
        </authorList>
    </citation>
    <scope>NUCLEOTIDE SEQUENCE [LARGE SCALE GENOMIC DNA]</scope>
</reference>
<feature type="region of interest" description="Disordered" evidence="2">
    <location>
        <begin position="1685"/>
        <end position="1712"/>
    </location>
</feature>
<evidence type="ECO:0000313" key="4">
    <source>
        <dbReference type="EMBL" id="CAI4005763.1"/>
    </source>
</evidence>
<proteinExistence type="predicted"/>
<dbReference type="Proteomes" id="UP001152797">
    <property type="component" value="Unassembled WGS sequence"/>
</dbReference>
<dbReference type="InterPro" id="IPR052055">
    <property type="entry name" value="Hepadnavirus_pol/RT"/>
</dbReference>
<keyword evidence="1" id="KW-0863">Zinc-finger</keyword>
<dbReference type="PANTHER" id="PTHR33050:SF7">
    <property type="entry name" value="RIBONUCLEASE H"/>
    <property type="match status" value="1"/>
</dbReference>
<dbReference type="InterPro" id="IPR000571">
    <property type="entry name" value="Znf_CCCH"/>
</dbReference>
<dbReference type="OrthoDB" id="442801at2759"/>
<feature type="region of interest" description="Disordered" evidence="2">
    <location>
        <begin position="115"/>
        <end position="137"/>
    </location>
</feature>
<dbReference type="PANTHER" id="PTHR33050">
    <property type="entry name" value="REVERSE TRANSCRIPTASE DOMAIN-CONTAINING PROTEIN"/>
    <property type="match status" value="1"/>
</dbReference>
<gene>
    <name evidence="4" type="ORF">C1SCF055_LOCUS31462</name>
</gene>
<feature type="compositionally biased region" description="Basic and acidic residues" evidence="2">
    <location>
        <begin position="127"/>
        <end position="137"/>
    </location>
</feature>
<keyword evidence="1" id="KW-0862">Zinc</keyword>
<protein>
    <submittedName>
        <fullName evidence="6">C3H1-type domain-containing protein</fullName>
    </submittedName>
</protein>
<evidence type="ECO:0000259" key="3">
    <source>
        <dbReference type="PROSITE" id="PS50103"/>
    </source>
</evidence>
<keyword evidence="1" id="KW-0479">Metal-binding</keyword>
<organism evidence="4">
    <name type="scientific">Cladocopium goreaui</name>
    <dbReference type="NCBI Taxonomy" id="2562237"/>
    <lineage>
        <taxon>Eukaryota</taxon>
        <taxon>Sar</taxon>
        <taxon>Alveolata</taxon>
        <taxon>Dinophyceae</taxon>
        <taxon>Suessiales</taxon>
        <taxon>Symbiodiniaceae</taxon>
        <taxon>Cladocopium</taxon>
    </lineage>
</organism>
<reference evidence="4" key="1">
    <citation type="submission" date="2022-10" db="EMBL/GenBank/DDBJ databases">
        <authorList>
            <person name="Chen Y."/>
            <person name="Dougan E. K."/>
            <person name="Chan C."/>
            <person name="Rhodes N."/>
            <person name="Thang M."/>
        </authorList>
    </citation>
    <scope>NUCLEOTIDE SEQUENCE</scope>
</reference>
<feature type="zinc finger region" description="C3H1-type" evidence="1">
    <location>
        <begin position="768"/>
        <end position="794"/>
    </location>
</feature>
<evidence type="ECO:0000313" key="5">
    <source>
        <dbReference type="EMBL" id="CAL1159138.1"/>
    </source>
</evidence>
<comment type="caution">
    <text evidence="4">The sequence shown here is derived from an EMBL/GenBank/DDBJ whole genome shotgun (WGS) entry which is preliminary data.</text>
</comment>
<name>A0A9P1DB11_9DINO</name>
<evidence type="ECO:0000313" key="7">
    <source>
        <dbReference type="Proteomes" id="UP001152797"/>
    </source>
</evidence>
<dbReference type="GO" id="GO:0008270">
    <property type="term" value="F:zinc ion binding"/>
    <property type="evidence" value="ECO:0007669"/>
    <property type="project" value="UniProtKB-KW"/>
</dbReference>
<keyword evidence="7" id="KW-1185">Reference proteome</keyword>
<evidence type="ECO:0000313" key="6">
    <source>
        <dbReference type="EMBL" id="CAL4793075.1"/>
    </source>
</evidence>
<dbReference type="EMBL" id="CAMXCT020003685">
    <property type="protein sequence ID" value="CAL1159138.1"/>
    <property type="molecule type" value="Genomic_DNA"/>
</dbReference>
<accession>A0A9P1DB11</accession>
<evidence type="ECO:0000256" key="2">
    <source>
        <dbReference type="SAM" id="MobiDB-lite"/>
    </source>
</evidence>
<dbReference type="EMBL" id="CAMXCT030003685">
    <property type="protein sequence ID" value="CAL4793075.1"/>
    <property type="molecule type" value="Genomic_DNA"/>
</dbReference>
<dbReference type="PROSITE" id="PS50103">
    <property type="entry name" value="ZF_C3H1"/>
    <property type="match status" value="1"/>
</dbReference>
<sequence length="1712" mass="196445">MELGTLRQQISCHLQSCGLSSKKLAVFLPNDADDIASQVCRELGLVCEQIHVDLVAEIIRDARDAEPLQKRLGGDESMDPLHGNLLHERCSTLYPKPVAPTFTEFAFDVISSRPSRRRNFPTEDAEETQKKEQGQKETWSRELYKELKRLDAPALLHLEHCVDQKHLHLALAGRTRHNTLKRYIKTWRSFMQWLTAVRGMSASPEVGDLVEYLFTRFEEPCGATVPPLIVKAVVWLERVADIDPRERIGDSQVVCSVRDYLVEMLSKEKPPTQRAPRYPVVMMEAFEHVVEDESQRIGFRLVAWVKLVKLWATLRWDDAQKIIPKELKFYGGRMTTILRTTKTSGPSKRVQELPVCVSEHAFVSNPFWLKTGFDLFKKHAPFERDYLLPKLNDEWSAFRKVMASCFGLAKMTVSYILSWQPFGLSIQRGQQCENLPEEGVDRILQHFEESLASPIFADWTEVGNTANDETLQEADIASEYTHYCKVCWPKEFEQAPALGVMASPEEIALQEALKRGSSDLKFILTRNDVSNDLQASFYRNDVTSIQKFSSFFRSEDDLVKVLKEEFNTDADTSLQARAQVAAVICAWRETQTRQKRQAEVEAEMETREWTKPIPTGDYISMRNAYMKVHGRLEDKVTPSKEYLEKKLQELENGEFRAETMAEVVSKDEVDPDVMIPVFDAKGSLSVRKGASTIPLPTGPEQLRRRLSVMVNAILMLAIKHPNREEIQDVTRDLFERYKDYVLGDYVWGLSSTDLQGKVKGQRIKHHTPDGTKICFRFNQGKCSYQKCKFSHVCSRCYKKGHNALNCKEEKSPPVEMVDIQVRPFLDLTQKEVQQRLLNKIATGRYDAVLFSPPCSTFSRVVWANRHGPRPVRSCRFPRGLNRLTWAERKRATWGNTMADFTFKGFELQAKQQDGIAIFENPEDLGAMRSGENFGVRPASMWQWEQFSTLLQLEQVTSVAFHQLDFGTDYLKPTRLLLANVDKLHEAFAKGDPFLMTKWVATTILDKFMLRYNQSPVIADDGVKVHSDRTDFPILQPDGEKLLGGYGPPRKCQQPGRERFFHDGAGLPSMGRWDIDKRIWNNSDFWLELRKETLDMVLQHLGDERKLDRACFEMAVKGEQGCDIVCDEGLKDSIRKLWVRKLQQHGSTQEDLEFRAPGQPIYLRLLKELLAFSGDMDREFLMQGERGFPVGVDNPLPRTPHVFEEQTTWKLEDDPHMQEEENHQGKRRVIHDATHGTKINNRIKCRDKVRSPCEREKQYLLAYFQLLRASVFSLVGDISKAHRRFLHAPEERGLLACRVSDDDPYVYINKVGTFGLACASYWWSRIAGSGVRLVHELLGPQMPIELLIFADDVEAIAASPGGRRGITLAFLFLSCLGFPFKWAKQRGGLPVEWIGLFTDYTTYKLGLSPRRAEWMYNWVLKLAKEGTTTSKFFEQGLGRLGFAALALHWEKPFLGPLYSWSAATRNKRGQLRLPAMLRAILLFLARRFKEEGQLQEAPPLKADEESEEEMLFFTDARATEDGAWIGGYKQDQSGKILAWFSEEITADWAGWLKLRKDPKRLNASLELLATLVAVKLWMPYNPKGSSAKCWIRGKTDNLGNSYAVAKWMSTKFPLTVLVMELSESLRLGNCCLTLDWLRRDKNQLADDLSNMKFDSFDLNQRVLWKPFEQSWHVLSDFLVHANESHEEMRKRKSEATPMEPKKKKARKGGLGPW</sequence>
<dbReference type="EMBL" id="CAMXCT010003685">
    <property type="protein sequence ID" value="CAI4005763.1"/>
    <property type="molecule type" value="Genomic_DNA"/>
</dbReference>
<feature type="domain" description="C3H1-type" evidence="3">
    <location>
        <begin position="768"/>
        <end position="794"/>
    </location>
</feature>